<evidence type="ECO:0000256" key="2">
    <source>
        <dbReference type="ARBA" id="ARBA00023015"/>
    </source>
</evidence>
<dbReference type="InterPro" id="IPR036388">
    <property type="entry name" value="WH-like_DNA-bd_sf"/>
</dbReference>
<proteinExistence type="inferred from homology"/>
<dbReference type="Proteomes" id="UP001596364">
    <property type="component" value="Unassembled WGS sequence"/>
</dbReference>
<comment type="caution">
    <text evidence="5">The sequence shown here is derived from an EMBL/GenBank/DDBJ whole genome shotgun (WGS) entry which is preliminary data.</text>
</comment>
<comment type="similarity">
    <text evidence="1">Belongs to the BlaI transcriptional regulatory family.</text>
</comment>
<accession>A0ABW1XF84</accession>
<organism evidence="5 6">
    <name type="scientific">Pseudobowmanella zhangzhouensis</name>
    <dbReference type="NCBI Taxonomy" id="1537679"/>
    <lineage>
        <taxon>Bacteria</taxon>
        <taxon>Pseudomonadati</taxon>
        <taxon>Pseudomonadota</taxon>
        <taxon>Gammaproteobacteria</taxon>
        <taxon>Alteromonadales</taxon>
        <taxon>Alteromonadaceae</taxon>
    </lineage>
</organism>
<protein>
    <submittedName>
        <fullName evidence="5">BlaI/MecI/CopY family transcriptional regulator</fullName>
    </submittedName>
</protein>
<evidence type="ECO:0000256" key="1">
    <source>
        <dbReference type="ARBA" id="ARBA00011046"/>
    </source>
</evidence>
<keyword evidence="4" id="KW-0804">Transcription</keyword>
<keyword evidence="6" id="KW-1185">Reference proteome</keyword>
<sequence>MEISKAEFEVMNAVWQGAPCTAADVVARLDNQTDWHEKTVKTLLNRLVKKGALGFDKDGRRYLYKPLFGRDEYRIKESTSLLNRLFDGRVSPLVSAFASRKQLSQQDIEELKDLIKQWEQTND</sequence>
<dbReference type="EMBL" id="JBHSUS010000001">
    <property type="protein sequence ID" value="MFC6438733.1"/>
    <property type="molecule type" value="Genomic_DNA"/>
</dbReference>
<dbReference type="RefSeq" id="WP_131259383.1">
    <property type="nucleotide sequence ID" value="NZ_JBHSUS010000001.1"/>
</dbReference>
<keyword evidence="3" id="KW-0238">DNA-binding</keyword>
<dbReference type="SUPFAM" id="SSF46785">
    <property type="entry name" value="Winged helix' DNA-binding domain"/>
    <property type="match status" value="1"/>
</dbReference>
<evidence type="ECO:0000313" key="6">
    <source>
        <dbReference type="Proteomes" id="UP001596364"/>
    </source>
</evidence>
<dbReference type="Pfam" id="PF03965">
    <property type="entry name" value="Penicillinase_R"/>
    <property type="match status" value="1"/>
</dbReference>
<dbReference type="InterPro" id="IPR005650">
    <property type="entry name" value="BlaI_family"/>
</dbReference>
<dbReference type="InterPro" id="IPR036390">
    <property type="entry name" value="WH_DNA-bd_sf"/>
</dbReference>
<dbReference type="Gene3D" id="1.10.10.10">
    <property type="entry name" value="Winged helix-like DNA-binding domain superfamily/Winged helix DNA-binding domain"/>
    <property type="match status" value="1"/>
</dbReference>
<name>A0ABW1XF84_9ALTE</name>
<dbReference type="Gene3D" id="1.10.4040.10">
    <property type="entry name" value="Penicillinase repressor domain"/>
    <property type="match status" value="1"/>
</dbReference>
<gene>
    <name evidence="5" type="ORF">ACFP85_00965</name>
</gene>
<evidence type="ECO:0000256" key="3">
    <source>
        <dbReference type="ARBA" id="ARBA00023125"/>
    </source>
</evidence>
<dbReference type="PIRSF" id="PIRSF019455">
    <property type="entry name" value="CopR_AtkY"/>
    <property type="match status" value="1"/>
</dbReference>
<evidence type="ECO:0000313" key="5">
    <source>
        <dbReference type="EMBL" id="MFC6438733.1"/>
    </source>
</evidence>
<reference evidence="6" key="1">
    <citation type="journal article" date="2019" name="Int. J. Syst. Evol. Microbiol.">
        <title>The Global Catalogue of Microorganisms (GCM) 10K type strain sequencing project: providing services to taxonomists for standard genome sequencing and annotation.</title>
        <authorList>
            <consortium name="The Broad Institute Genomics Platform"/>
            <consortium name="The Broad Institute Genome Sequencing Center for Infectious Disease"/>
            <person name="Wu L."/>
            <person name="Ma J."/>
        </authorList>
    </citation>
    <scope>NUCLEOTIDE SEQUENCE [LARGE SCALE GENOMIC DNA]</scope>
    <source>
        <strain evidence="6">CGMCC 1.16031</strain>
    </source>
</reference>
<keyword evidence="2" id="KW-0805">Transcription regulation</keyword>
<evidence type="ECO:0000256" key="4">
    <source>
        <dbReference type="ARBA" id="ARBA00023163"/>
    </source>
</evidence>